<dbReference type="Proteomes" id="UP000614811">
    <property type="component" value="Unassembled WGS sequence"/>
</dbReference>
<gene>
    <name evidence="2" type="ORF">GCM10008090_08700</name>
</gene>
<accession>A0A918RIW6</accession>
<name>A0A918RIW6_9GAMM</name>
<evidence type="ECO:0000256" key="1">
    <source>
        <dbReference type="SAM" id="Phobius"/>
    </source>
</evidence>
<keyword evidence="1" id="KW-0472">Membrane</keyword>
<organism evidence="2 3">
    <name type="scientific">Arenicella chitinivorans</name>
    <dbReference type="NCBI Taxonomy" id="1329800"/>
    <lineage>
        <taxon>Bacteria</taxon>
        <taxon>Pseudomonadati</taxon>
        <taxon>Pseudomonadota</taxon>
        <taxon>Gammaproteobacteria</taxon>
        <taxon>Arenicellales</taxon>
        <taxon>Arenicellaceae</taxon>
        <taxon>Arenicella</taxon>
    </lineage>
</organism>
<feature type="transmembrane region" description="Helical" evidence="1">
    <location>
        <begin position="228"/>
        <end position="246"/>
    </location>
</feature>
<feature type="transmembrane region" description="Helical" evidence="1">
    <location>
        <begin position="267"/>
        <end position="291"/>
    </location>
</feature>
<proteinExistence type="predicted"/>
<sequence>MKQLEFENHYREFWQHMEDLLDGKDEVDASLIQRFPSDYRRLCQHLAVAKSRRYAPGLTNRLNYLVQRGYQKLYGQRVKDQGILVEYFVRGFPAALRRNARYLWIAGAAFVLPYVLMMIACMVNDQMLYSVMDPASVRGMESMYQPGADKFGREDEAATDLFMFGFYIYNNIGIAFRCFATGLFFGVGSLFTLTFNGVVIGGVSGHLTALGYTETFYPFVVGHGSFELTAIVFSGAAGLKLGWALLSPGRLSRLQAMQAAASDAIKIMYGVFIMLTIAALIEAFWSASAIIPNQGKYAVGAILWIAVYYYCFFFARQEVRAYIAAHESR</sequence>
<dbReference type="EMBL" id="BMXA01000001">
    <property type="protein sequence ID" value="GHA01779.1"/>
    <property type="molecule type" value="Genomic_DNA"/>
</dbReference>
<evidence type="ECO:0000313" key="2">
    <source>
        <dbReference type="EMBL" id="GHA01779.1"/>
    </source>
</evidence>
<feature type="transmembrane region" description="Helical" evidence="1">
    <location>
        <begin position="187"/>
        <end position="208"/>
    </location>
</feature>
<keyword evidence="1" id="KW-1133">Transmembrane helix</keyword>
<dbReference type="InterPro" id="IPR002798">
    <property type="entry name" value="SpoIIM-like"/>
</dbReference>
<feature type="transmembrane region" description="Helical" evidence="1">
    <location>
        <begin position="161"/>
        <end position="180"/>
    </location>
</feature>
<dbReference type="PANTHER" id="PTHR35337:SF1">
    <property type="entry name" value="SLR1478 PROTEIN"/>
    <property type="match status" value="1"/>
</dbReference>
<dbReference type="Pfam" id="PF01944">
    <property type="entry name" value="SpoIIM"/>
    <property type="match status" value="1"/>
</dbReference>
<keyword evidence="1" id="KW-0812">Transmembrane</keyword>
<evidence type="ECO:0000313" key="3">
    <source>
        <dbReference type="Proteomes" id="UP000614811"/>
    </source>
</evidence>
<reference evidence="2" key="2">
    <citation type="submission" date="2020-09" db="EMBL/GenBank/DDBJ databases">
        <authorList>
            <person name="Sun Q."/>
            <person name="Kim S."/>
        </authorList>
    </citation>
    <scope>NUCLEOTIDE SEQUENCE</scope>
    <source>
        <strain evidence="2">KCTC 12711</strain>
    </source>
</reference>
<protein>
    <submittedName>
        <fullName evidence="2">Membrane protein</fullName>
    </submittedName>
</protein>
<keyword evidence="3" id="KW-1185">Reference proteome</keyword>
<dbReference type="AlphaFoldDB" id="A0A918RIW6"/>
<reference evidence="2" key="1">
    <citation type="journal article" date="2014" name="Int. J. Syst. Evol. Microbiol.">
        <title>Complete genome sequence of Corynebacterium casei LMG S-19264T (=DSM 44701T), isolated from a smear-ripened cheese.</title>
        <authorList>
            <consortium name="US DOE Joint Genome Institute (JGI-PGF)"/>
            <person name="Walter F."/>
            <person name="Albersmeier A."/>
            <person name="Kalinowski J."/>
            <person name="Ruckert C."/>
        </authorList>
    </citation>
    <scope>NUCLEOTIDE SEQUENCE</scope>
    <source>
        <strain evidence="2">KCTC 12711</strain>
    </source>
</reference>
<feature type="transmembrane region" description="Helical" evidence="1">
    <location>
        <begin position="297"/>
        <end position="315"/>
    </location>
</feature>
<feature type="transmembrane region" description="Helical" evidence="1">
    <location>
        <begin position="102"/>
        <end position="123"/>
    </location>
</feature>
<dbReference type="RefSeq" id="WP_189398765.1">
    <property type="nucleotide sequence ID" value="NZ_BMXA01000001.1"/>
</dbReference>
<comment type="caution">
    <text evidence="2">The sequence shown here is derived from an EMBL/GenBank/DDBJ whole genome shotgun (WGS) entry which is preliminary data.</text>
</comment>
<dbReference type="PANTHER" id="PTHR35337">
    <property type="entry name" value="SLR1478 PROTEIN"/>
    <property type="match status" value="1"/>
</dbReference>